<evidence type="ECO:0000256" key="11">
    <source>
        <dbReference type="SAM" id="MobiDB-lite"/>
    </source>
</evidence>
<dbReference type="GO" id="GO:0008270">
    <property type="term" value="F:zinc ion binding"/>
    <property type="evidence" value="ECO:0007669"/>
    <property type="project" value="UniProtKB-UniRule"/>
</dbReference>
<dbReference type="SUPFAM" id="SSF142823">
    <property type="entry name" value="ComB-like"/>
    <property type="match status" value="1"/>
</dbReference>
<evidence type="ECO:0000256" key="8">
    <source>
        <dbReference type="ARBA" id="ARBA00037993"/>
    </source>
</evidence>
<feature type="region of interest" description="Disordered" evidence="11">
    <location>
        <begin position="325"/>
        <end position="347"/>
    </location>
</feature>
<keyword evidence="7 10" id="KW-0067">ATP-binding</keyword>
<keyword evidence="4 10" id="KW-0547">Nucleotide-binding</keyword>
<feature type="binding site" evidence="10">
    <location>
        <position position="612"/>
    </location>
    <ligand>
        <name>Zn(2+)</name>
        <dbReference type="ChEBI" id="CHEBI:29105"/>
    </ligand>
</feature>
<feature type="binding site" evidence="10">
    <location>
        <begin position="422"/>
        <end position="432"/>
    </location>
    <ligand>
        <name>ATP</name>
        <dbReference type="ChEBI" id="CHEBI:30616"/>
    </ligand>
</feature>
<dbReference type="CDD" id="cd01995">
    <property type="entry name" value="QueC-like"/>
    <property type="match status" value="1"/>
</dbReference>
<name>A0A1Y4DB96_9BACT</name>
<dbReference type="GO" id="GO:0050532">
    <property type="term" value="F:2-phosphosulfolactate phosphatase activity"/>
    <property type="evidence" value="ECO:0007669"/>
    <property type="project" value="InterPro"/>
</dbReference>
<dbReference type="RefSeq" id="WP_087288888.1">
    <property type="nucleotide sequence ID" value="NZ_NFJD01000004.1"/>
</dbReference>
<evidence type="ECO:0000256" key="1">
    <source>
        <dbReference type="ARBA" id="ARBA00005061"/>
    </source>
</evidence>
<comment type="similarity">
    <text evidence="8 10">Belongs to the QueC family.</text>
</comment>
<dbReference type="EMBL" id="NFJD01000004">
    <property type="protein sequence ID" value="OUO56125.1"/>
    <property type="molecule type" value="Genomic_DNA"/>
</dbReference>
<dbReference type="Gene3D" id="3.40.50.620">
    <property type="entry name" value="HUPs"/>
    <property type="match status" value="1"/>
</dbReference>
<dbReference type="UniPathway" id="UPA00391"/>
<accession>A0A1Y4DB96</accession>
<gene>
    <name evidence="10" type="primary">queC</name>
    <name evidence="12" type="ORF">B5F75_05755</name>
</gene>
<dbReference type="Gene3D" id="3.90.1560.10">
    <property type="entry name" value="ComB-like"/>
    <property type="match status" value="1"/>
</dbReference>
<dbReference type="OrthoDB" id="9789567at2"/>
<evidence type="ECO:0000256" key="6">
    <source>
        <dbReference type="ARBA" id="ARBA00022833"/>
    </source>
</evidence>
<comment type="pathway">
    <text evidence="1 10">Purine metabolism; 7-cyano-7-deazaguanine biosynthesis.</text>
</comment>
<dbReference type="InterPro" id="IPR036702">
    <property type="entry name" value="ComB-like_sf"/>
</dbReference>
<dbReference type="Pfam" id="PF04029">
    <property type="entry name" value="2-ph_phosp"/>
    <property type="match status" value="1"/>
</dbReference>
<evidence type="ECO:0000256" key="7">
    <source>
        <dbReference type="ARBA" id="ARBA00022840"/>
    </source>
</evidence>
<evidence type="ECO:0000313" key="13">
    <source>
        <dbReference type="Proteomes" id="UP000196368"/>
    </source>
</evidence>
<protein>
    <recommendedName>
        <fullName evidence="10">7-cyano-7-deazaguanine synthase</fullName>
        <ecNumber evidence="10">6.3.4.20</ecNumber>
    </recommendedName>
    <alternativeName>
        <fullName evidence="10">7-cyano-7-carbaguanine synthase</fullName>
    </alternativeName>
    <alternativeName>
        <fullName evidence="10">PreQ(0) synthase</fullName>
    </alternativeName>
    <alternativeName>
        <fullName evidence="10">Queuosine biosynthesis protein QueC</fullName>
    </alternativeName>
</protein>
<evidence type="ECO:0000256" key="2">
    <source>
        <dbReference type="ARBA" id="ARBA00022598"/>
    </source>
</evidence>
<feature type="binding site" evidence="10">
    <location>
        <position position="615"/>
    </location>
    <ligand>
        <name>Zn(2+)</name>
        <dbReference type="ChEBI" id="CHEBI:29105"/>
    </ligand>
</feature>
<reference evidence="13" key="1">
    <citation type="submission" date="2017-04" db="EMBL/GenBank/DDBJ databases">
        <title>Function of individual gut microbiota members based on whole genome sequencing of pure cultures obtained from chicken caecum.</title>
        <authorList>
            <person name="Medvecky M."/>
            <person name="Cejkova D."/>
            <person name="Polansky O."/>
            <person name="Karasova D."/>
            <person name="Kubasova T."/>
            <person name="Cizek A."/>
            <person name="Rychlik I."/>
        </authorList>
    </citation>
    <scope>NUCLEOTIDE SEQUENCE [LARGE SCALE GENOMIC DNA]</scope>
    <source>
        <strain evidence="13">An273</strain>
    </source>
</reference>
<dbReference type="InterPro" id="IPR018317">
    <property type="entry name" value="QueC"/>
</dbReference>
<evidence type="ECO:0000256" key="5">
    <source>
        <dbReference type="ARBA" id="ARBA00022785"/>
    </source>
</evidence>
<dbReference type="AlphaFoldDB" id="A0A1Y4DB96"/>
<dbReference type="GO" id="GO:0000287">
    <property type="term" value="F:magnesium ion binding"/>
    <property type="evidence" value="ECO:0007669"/>
    <property type="project" value="InterPro"/>
</dbReference>
<comment type="catalytic activity">
    <reaction evidence="9 10">
        <text>7-carboxy-7-carbaguanine + NH4(+) + 2 ATP = 7-cyano-7-carbaguanine + 2 AMP + 2 diphosphate + 2 H(+)</text>
        <dbReference type="Rhea" id="RHEA:27982"/>
        <dbReference type="ChEBI" id="CHEBI:15378"/>
        <dbReference type="ChEBI" id="CHEBI:28938"/>
        <dbReference type="ChEBI" id="CHEBI:30616"/>
        <dbReference type="ChEBI" id="CHEBI:33019"/>
        <dbReference type="ChEBI" id="CHEBI:45075"/>
        <dbReference type="ChEBI" id="CHEBI:61036"/>
        <dbReference type="ChEBI" id="CHEBI:456215"/>
        <dbReference type="EC" id="6.3.4.20"/>
    </reaction>
</comment>
<dbReference type="GO" id="GO:0016879">
    <property type="term" value="F:ligase activity, forming carbon-nitrogen bonds"/>
    <property type="evidence" value="ECO:0007669"/>
    <property type="project" value="UniProtKB-UniRule"/>
</dbReference>
<sequence>MNVLIARTIEECEQWTDVAVVVDVLCASTTVCALLKRGKKDVLAFGDAAQAAAFVQAHGDFEVYSDVDFALPHENNSPSLAAKSNARKPALVLTSAGTKALEHLKQASLVLMGGFCNFYALAEALAAQPKDILLVSGSLFDMADDVEDGLCVSALKDYIQGIGNPQDAIVEFNNTMRFGEFLHSGSKTAEKDLKTAFKVNGIAVVPQVSFAPDGYGVCHVFGQPAPQEWMGKQPSSAAPEPAPQAAAPAEETPAPATVPQQPAPVQESTPAADTLQTPAAENTLRKEVKTAEKNLQAAAQQATTRLKGFFSGILKAVKEEKAELEGDLGMAQKQAESPKTAPQNQFEDPLDRVLKKSERAPAPQENHPARPAEPEAPAAPEQEAAPQPSPVQAAVPAGEVTFSREAAAGLSNKKRKKAIVLFSGGLDSTTCLYWALAHGYECEALTVSYGQRHEREVQSAQAIARKLGIKHHLITLDLPWLSCCSLVDKNKQLPDIAVEDIPKEGIPSTYVPGRNLMFLAIAGSLLDAVGADAIIAGPNAVDFSGYPDCTPAFFKAAAEALNRGTKTGVSEGIEVLAPLMRLSKAQIVKLAANLKVPFELTWSCYAGGKKPCGHCDSCKLRAKGFEEAGVHDTSLD</sequence>
<feature type="binding site" evidence="10">
    <location>
        <position position="604"/>
    </location>
    <ligand>
        <name>Zn(2+)</name>
        <dbReference type="ChEBI" id="CHEBI:29105"/>
    </ligand>
</feature>
<dbReference type="InterPro" id="IPR014729">
    <property type="entry name" value="Rossmann-like_a/b/a_fold"/>
</dbReference>
<evidence type="ECO:0000256" key="10">
    <source>
        <dbReference type="HAMAP-Rule" id="MF_01633"/>
    </source>
</evidence>
<dbReference type="SUPFAM" id="SSF52402">
    <property type="entry name" value="Adenine nucleotide alpha hydrolases-like"/>
    <property type="match status" value="1"/>
</dbReference>
<feature type="region of interest" description="Disordered" evidence="11">
    <location>
        <begin position="359"/>
        <end position="393"/>
    </location>
</feature>
<dbReference type="GO" id="GO:0008616">
    <property type="term" value="P:tRNA queuosine(34) biosynthetic process"/>
    <property type="evidence" value="ECO:0007669"/>
    <property type="project" value="UniProtKB-UniRule"/>
</dbReference>
<feature type="compositionally biased region" description="Polar residues" evidence="11">
    <location>
        <begin position="334"/>
        <end position="346"/>
    </location>
</feature>
<evidence type="ECO:0000313" key="12">
    <source>
        <dbReference type="EMBL" id="OUO56125.1"/>
    </source>
</evidence>
<dbReference type="Pfam" id="PF06508">
    <property type="entry name" value="QueC"/>
    <property type="match status" value="1"/>
</dbReference>
<evidence type="ECO:0000256" key="9">
    <source>
        <dbReference type="ARBA" id="ARBA00047890"/>
    </source>
</evidence>
<feature type="region of interest" description="Disordered" evidence="11">
    <location>
        <begin position="228"/>
        <end position="278"/>
    </location>
</feature>
<dbReference type="PANTHER" id="PTHR42914">
    <property type="entry name" value="7-CYANO-7-DEAZAGUANINE SYNTHASE"/>
    <property type="match status" value="1"/>
</dbReference>
<dbReference type="NCBIfam" id="TIGR00364">
    <property type="entry name" value="7-cyano-7-deazaguanine synthase QueC"/>
    <property type="match status" value="1"/>
</dbReference>
<feature type="compositionally biased region" description="Low complexity" evidence="11">
    <location>
        <begin position="233"/>
        <end position="266"/>
    </location>
</feature>
<dbReference type="EC" id="6.3.4.20" evidence="10"/>
<comment type="cofactor">
    <cofactor evidence="10">
        <name>Zn(2+)</name>
        <dbReference type="ChEBI" id="CHEBI:29105"/>
    </cofactor>
    <text evidence="10">Binds 1 zinc ion per subunit.</text>
</comment>
<comment type="function">
    <text evidence="10">Catalyzes the ATP-dependent conversion of 7-carboxy-7-deazaguanine (CDG) to 7-cyano-7-deazaguanine (preQ(0)).</text>
</comment>
<dbReference type="InterPro" id="IPR005238">
    <property type="entry name" value="ComB-like"/>
</dbReference>
<dbReference type="Proteomes" id="UP000196368">
    <property type="component" value="Unassembled WGS sequence"/>
</dbReference>
<keyword evidence="3 10" id="KW-0479">Metal-binding</keyword>
<dbReference type="GO" id="GO:0005524">
    <property type="term" value="F:ATP binding"/>
    <property type="evidence" value="ECO:0007669"/>
    <property type="project" value="UniProtKB-UniRule"/>
</dbReference>
<evidence type="ECO:0000256" key="4">
    <source>
        <dbReference type="ARBA" id="ARBA00022741"/>
    </source>
</evidence>
<keyword evidence="2 10" id="KW-0436">Ligase</keyword>
<keyword evidence="6 10" id="KW-0862">Zinc</keyword>
<dbReference type="PANTHER" id="PTHR42914:SF1">
    <property type="entry name" value="7-CYANO-7-DEAZAGUANINE SYNTHASE"/>
    <property type="match status" value="1"/>
</dbReference>
<keyword evidence="13" id="KW-1185">Reference proteome</keyword>
<dbReference type="HAMAP" id="MF_01633">
    <property type="entry name" value="QueC"/>
    <property type="match status" value="1"/>
</dbReference>
<organism evidence="12 13">
    <name type="scientific">Candidatus Avelusimicrobium gallicola</name>
    <dbReference type="NCBI Taxonomy" id="2562704"/>
    <lineage>
        <taxon>Bacteria</taxon>
        <taxon>Pseudomonadati</taxon>
        <taxon>Elusimicrobiota</taxon>
        <taxon>Elusimicrobia</taxon>
        <taxon>Elusimicrobiales</taxon>
        <taxon>Elusimicrobiaceae</taxon>
        <taxon>Candidatus Avelusimicrobium</taxon>
    </lineage>
</organism>
<proteinExistence type="inferred from homology"/>
<keyword evidence="5 10" id="KW-0671">Queuosine biosynthesis</keyword>
<feature type="compositionally biased region" description="Low complexity" evidence="11">
    <location>
        <begin position="375"/>
        <end position="393"/>
    </location>
</feature>
<feature type="compositionally biased region" description="Polar residues" evidence="11">
    <location>
        <begin position="267"/>
        <end position="278"/>
    </location>
</feature>
<feature type="binding site" evidence="10">
    <location>
        <position position="618"/>
    </location>
    <ligand>
        <name>Zn(2+)</name>
        <dbReference type="ChEBI" id="CHEBI:29105"/>
    </ligand>
</feature>
<comment type="caution">
    <text evidence="12">The sequence shown here is derived from an EMBL/GenBank/DDBJ whole genome shotgun (WGS) entry which is preliminary data.</text>
</comment>
<evidence type="ECO:0000256" key="3">
    <source>
        <dbReference type="ARBA" id="ARBA00022723"/>
    </source>
</evidence>